<keyword evidence="1" id="KW-0812">Transmembrane</keyword>
<proteinExistence type="predicted"/>
<dbReference type="Proteomes" id="UP000195072">
    <property type="component" value="Unassembled WGS sequence"/>
</dbReference>
<keyword evidence="1" id="KW-0472">Membrane</keyword>
<dbReference type="EMBL" id="JOOZ01000050">
    <property type="protein sequence ID" value="OUL65903.1"/>
    <property type="molecule type" value="Genomic_DNA"/>
</dbReference>
<reference evidence="2 3" key="1">
    <citation type="submission" date="2014-06" db="EMBL/GenBank/DDBJ databases">
        <authorList>
            <person name="Ju J."/>
            <person name="Zhang J."/>
        </authorList>
    </citation>
    <scope>NUCLEOTIDE SEQUENCE [LARGE SCALE GENOMIC DNA]</scope>
    <source>
        <strain evidence="2">DmL_050</strain>
    </source>
</reference>
<name>A0A252EI44_9PROT</name>
<feature type="transmembrane region" description="Helical" evidence="1">
    <location>
        <begin position="6"/>
        <end position="28"/>
    </location>
</feature>
<organism evidence="2 3">
    <name type="scientific">Acetobacter senegalensis</name>
    <dbReference type="NCBI Taxonomy" id="446692"/>
    <lineage>
        <taxon>Bacteria</taxon>
        <taxon>Pseudomonadati</taxon>
        <taxon>Pseudomonadota</taxon>
        <taxon>Alphaproteobacteria</taxon>
        <taxon>Acetobacterales</taxon>
        <taxon>Acetobacteraceae</taxon>
        <taxon>Acetobacter</taxon>
    </lineage>
</organism>
<evidence type="ECO:0000313" key="2">
    <source>
        <dbReference type="EMBL" id="OUL65903.1"/>
    </source>
</evidence>
<evidence type="ECO:0000256" key="1">
    <source>
        <dbReference type="SAM" id="Phobius"/>
    </source>
</evidence>
<evidence type="ECO:0000313" key="3">
    <source>
        <dbReference type="Proteomes" id="UP000195072"/>
    </source>
</evidence>
<accession>A0A252EI44</accession>
<feature type="transmembrane region" description="Helical" evidence="1">
    <location>
        <begin position="62"/>
        <end position="82"/>
    </location>
</feature>
<comment type="caution">
    <text evidence="2">The sequence shown here is derived from an EMBL/GenBank/DDBJ whole genome shotgun (WGS) entry which is preliminary data.</text>
</comment>
<sequence>MIAFSFFGIFSFCFCIVFIVYNDIYTFLIQQSISKKIEIADFIASVFGKNENLNHKIIEYEILLCIMLFVFVGCMFRVVYLFSKSYDIAFINASIKSLDYRIAKLKHRIK</sequence>
<dbReference type="AlphaFoldDB" id="A0A252EI44"/>
<keyword evidence="1" id="KW-1133">Transmembrane helix</keyword>
<protein>
    <submittedName>
        <fullName evidence="2">Uncharacterized protein</fullName>
    </submittedName>
</protein>
<gene>
    <name evidence="2" type="ORF">HK16_13550</name>
</gene>